<keyword evidence="2" id="KW-0963">Cytoplasm</keyword>
<dbReference type="AlphaFoldDB" id="A0A7N1A8I2"/>
<feature type="compositionally biased region" description="Basic and acidic residues" evidence="7">
    <location>
        <begin position="97"/>
        <end position="112"/>
    </location>
</feature>
<keyword evidence="3" id="KW-0203">Cytokinin biosynthesis</keyword>
<evidence type="ECO:0000256" key="6">
    <source>
        <dbReference type="ARBA" id="ARBA00024199"/>
    </source>
</evidence>
<feature type="region of interest" description="Disordered" evidence="7">
    <location>
        <begin position="35"/>
        <end position="134"/>
    </location>
</feature>
<dbReference type="GO" id="GO:0009736">
    <property type="term" value="P:cytokinin-activated signaling pathway"/>
    <property type="evidence" value="ECO:0007669"/>
    <property type="project" value="UniProtKB-KW"/>
</dbReference>
<evidence type="ECO:0000256" key="2">
    <source>
        <dbReference type="ARBA" id="ARBA00022490"/>
    </source>
</evidence>
<organism evidence="8 9">
    <name type="scientific">Kalanchoe fedtschenkoi</name>
    <name type="common">Lavender scallops</name>
    <name type="synonym">South American air plant</name>
    <dbReference type="NCBI Taxonomy" id="63787"/>
    <lineage>
        <taxon>Eukaryota</taxon>
        <taxon>Viridiplantae</taxon>
        <taxon>Streptophyta</taxon>
        <taxon>Embryophyta</taxon>
        <taxon>Tracheophyta</taxon>
        <taxon>Spermatophyta</taxon>
        <taxon>Magnoliopsida</taxon>
        <taxon>eudicotyledons</taxon>
        <taxon>Gunneridae</taxon>
        <taxon>Pentapetalae</taxon>
        <taxon>Saxifragales</taxon>
        <taxon>Crassulaceae</taxon>
        <taxon>Kalanchoe</taxon>
    </lineage>
</organism>
<evidence type="ECO:0000256" key="5">
    <source>
        <dbReference type="ARBA" id="ARBA00023242"/>
    </source>
</evidence>
<evidence type="ECO:0000313" key="9">
    <source>
        <dbReference type="Proteomes" id="UP000594263"/>
    </source>
</evidence>
<comment type="subcellular location">
    <subcellularLocation>
        <location evidence="1">Cytoplasm</location>
    </subcellularLocation>
</comment>
<dbReference type="GO" id="GO:0009691">
    <property type="term" value="P:cytokinin biosynthetic process"/>
    <property type="evidence" value="ECO:0007669"/>
    <property type="project" value="UniProtKB-KW"/>
</dbReference>
<accession>A0A7N1A8I2</accession>
<dbReference type="InterPro" id="IPR044670">
    <property type="entry name" value="SOFL"/>
</dbReference>
<keyword evidence="9" id="KW-1185">Reference proteome</keyword>
<evidence type="ECO:0000256" key="3">
    <source>
        <dbReference type="ARBA" id="ARBA00022712"/>
    </source>
</evidence>
<reference evidence="8" key="1">
    <citation type="submission" date="2021-01" db="UniProtKB">
        <authorList>
            <consortium name="EnsemblPlants"/>
        </authorList>
    </citation>
    <scope>IDENTIFICATION</scope>
</reference>
<evidence type="ECO:0000256" key="7">
    <source>
        <dbReference type="SAM" id="MobiDB-lite"/>
    </source>
</evidence>
<sequence length="161" mass="17850">MFVSLVSLWKTTLPFRQGHTDMDLSDAVTMESSQVVQGADGGCNSSESGWTMYIGSPTSENESLSDEDSREQHEFSGGEEDDSMASDASSGPMRRRQTPDRHKNHLAQDHKPSKTNHNYKQVLMRSKDNSSPQEELVISNTATGFSRIRGGRTKVRKNNLG</sequence>
<dbReference type="PANTHER" id="PTHR33347:SF22">
    <property type="match status" value="1"/>
</dbReference>
<protein>
    <submittedName>
        <fullName evidence="8">Uncharacterized protein</fullName>
    </submittedName>
</protein>
<evidence type="ECO:0000256" key="4">
    <source>
        <dbReference type="ARBA" id="ARBA00022864"/>
    </source>
</evidence>
<name>A0A7N1A8I2_KALFE</name>
<evidence type="ECO:0000313" key="8">
    <source>
        <dbReference type="EnsemblPlants" id="Kaladp0476s0005.1.v1.1"/>
    </source>
</evidence>
<evidence type="ECO:0000256" key="1">
    <source>
        <dbReference type="ARBA" id="ARBA00004496"/>
    </source>
</evidence>
<keyword evidence="4" id="KW-0932">Cytokinin signaling pathway</keyword>
<comment type="similarity">
    <text evidence="6">Belongs to the SOFL plant protein family.</text>
</comment>
<dbReference type="Gramene" id="Kaladp0476s0005.1.v1.1">
    <property type="protein sequence ID" value="Kaladp0476s0005.1.v1.1"/>
    <property type="gene ID" value="Kaladp0476s0005.v1.1"/>
</dbReference>
<dbReference type="EnsemblPlants" id="Kaladp0476s0005.1.v1.1">
    <property type="protein sequence ID" value="Kaladp0476s0005.1.v1.1"/>
    <property type="gene ID" value="Kaladp0476s0005.v1.1"/>
</dbReference>
<keyword evidence="5" id="KW-0539">Nucleus</keyword>
<proteinExistence type="inferred from homology"/>
<dbReference type="GO" id="GO:0005737">
    <property type="term" value="C:cytoplasm"/>
    <property type="evidence" value="ECO:0007669"/>
    <property type="project" value="UniProtKB-SubCell"/>
</dbReference>
<dbReference type="PANTHER" id="PTHR33347">
    <property type="entry name" value="OSJNBA0091C07.3 PROTEIN"/>
    <property type="match status" value="1"/>
</dbReference>
<dbReference type="Proteomes" id="UP000594263">
    <property type="component" value="Unplaced"/>
</dbReference>